<protein>
    <recommendedName>
        <fullName evidence="3">DUF2735 domain-containing protein</fullName>
    </recommendedName>
</protein>
<accession>A0A1M7UWU9</accession>
<dbReference type="OrthoDB" id="8001436at2"/>
<dbReference type="Pfam" id="PF10931">
    <property type="entry name" value="DUF2735"/>
    <property type="match status" value="1"/>
</dbReference>
<evidence type="ECO:0000313" key="2">
    <source>
        <dbReference type="Proteomes" id="UP000184096"/>
    </source>
</evidence>
<sequence length="68" mass="7515">MNTNGSQESARIYQFPAGGRAALGGKRWDEFNSAPAQTFERVNEAVCSGSWYHDDAIREAAAERGRDH</sequence>
<evidence type="ECO:0008006" key="3">
    <source>
        <dbReference type="Google" id="ProtNLM"/>
    </source>
</evidence>
<keyword evidence="2" id="KW-1185">Reference proteome</keyword>
<proteinExistence type="predicted"/>
<evidence type="ECO:0000313" key="1">
    <source>
        <dbReference type="EMBL" id="SHN87449.1"/>
    </source>
</evidence>
<dbReference type="AlphaFoldDB" id="A0A1M7UWU9"/>
<gene>
    <name evidence="1" type="ORF">SAMN05444170_7182</name>
</gene>
<dbReference type="EMBL" id="LT670849">
    <property type="protein sequence ID" value="SHN87449.1"/>
    <property type="molecule type" value="Genomic_DNA"/>
</dbReference>
<name>A0A1M7UWU9_9BRAD</name>
<dbReference type="RefSeq" id="WP_072826676.1">
    <property type="nucleotide sequence ID" value="NZ_LT670849.1"/>
</dbReference>
<reference evidence="2" key="1">
    <citation type="submission" date="2016-11" db="EMBL/GenBank/DDBJ databases">
        <authorList>
            <person name="Varghese N."/>
            <person name="Submissions S."/>
        </authorList>
    </citation>
    <scope>NUCLEOTIDE SEQUENCE [LARGE SCALE GENOMIC DNA]</scope>
    <source>
        <strain evidence="2">GAS401</strain>
    </source>
</reference>
<organism evidence="1 2">
    <name type="scientific">Bradyrhizobium erythrophlei</name>
    <dbReference type="NCBI Taxonomy" id="1437360"/>
    <lineage>
        <taxon>Bacteria</taxon>
        <taxon>Pseudomonadati</taxon>
        <taxon>Pseudomonadota</taxon>
        <taxon>Alphaproteobacteria</taxon>
        <taxon>Hyphomicrobiales</taxon>
        <taxon>Nitrobacteraceae</taxon>
        <taxon>Bradyrhizobium</taxon>
    </lineage>
</organism>
<dbReference type="InterPro" id="IPR021232">
    <property type="entry name" value="DUF2735"/>
</dbReference>
<dbReference type="Proteomes" id="UP000184096">
    <property type="component" value="Chromosome I"/>
</dbReference>